<proteinExistence type="predicted"/>
<dbReference type="GO" id="GO:0004377">
    <property type="term" value="F:GDP-Man:Man(3)GlcNAc(2)-PP-Dol alpha-1,2-mannosyltransferase activity"/>
    <property type="evidence" value="ECO:0007669"/>
    <property type="project" value="InterPro"/>
</dbReference>
<sequence>MKVAVVHTLIEEAGGGERLAISVYRALRELGHEADLYTMRLSASAWQLLAPGEPPPRVLDIGFPLEGISRNRLTRLRRILALRAFMRDGLPRLREEGYELIFETQANVPFPSDAVYIHYPALLDYMGGGGLRRAYNLAVRLAARPVLREASRRPPRLVLTNSSWTAEKVKQAYGVEARVLYPPVEVEAIGEAARKVEKEPLVLTVSRFSPEKRLDVIPAIARAAREMGVRAEFYIVGSTASYSGPVIEAIMGEARRLGVDDMVHLKFNVPRGELLGLYARAKIYLHPPFAEHFGIAIAEGMAAGAVPVVYRDGGGWTDMASRVDRGLGYATPEEAARAISGLLGDEERWSKLSAASAEVARRFSYSSFKESLAKYVNELK</sequence>
<dbReference type="eggNOG" id="arCOG01403">
    <property type="taxonomic scope" value="Archaea"/>
</dbReference>
<dbReference type="PANTHER" id="PTHR45919">
    <property type="entry name" value="GDP-MAN:MAN(3)GLCNAC(2)-PP-DOL ALPHA-1,2-MANNOSYLTRANSFERASE"/>
    <property type="match status" value="1"/>
</dbReference>
<feature type="domain" description="Glycosyl transferase family 1" evidence="1">
    <location>
        <begin position="191"/>
        <end position="355"/>
    </location>
</feature>
<evidence type="ECO:0000313" key="2">
    <source>
        <dbReference type="EMBL" id="ADL19819.1"/>
    </source>
</evidence>
<dbReference type="Gene3D" id="3.40.50.2000">
    <property type="entry name" value="Glycogen Phosphorylase B"/>
    <property type="match status" value="2"/>
</dbReference>
<name>D9PZ32_ACIS3</name>
<organism evidence="2 3">
    <name type="scientific">Acidilobus saccharovorans (strain DSM 16705 / JCM 18335 / VKM B-2471 / 345-15)</name>
    <dbReference type="NCBI Taxonomy" id="666510"/>
    <lineage>
        <taxon>Archaea</taxon>
        <taxon>Thermoproteota</taxon>
        <taxon>Thermoprotei</taxon>
        <taxon>Acidilobales</taxon>
        <taxon>Acidilobaceae</taxon>
        <taxon>Acidilobus</taxon>
    </lineage>
</organism>
<evidence type="ECO:0000313" key="3">
    <source>
        <dbReference type="Proteomes" id="UP000000346"/>
    </source>
</evidence>
<dbReference type="CAZy" id="GT4">
    <property type="family name" value="Glycosyltransferase Family 4"/>
</dbReference>
<dbReference type="InterPro" id="IPR038013">
    <property type="entry name" value="ALG11"/>
</dbReference>
<dbReference type="GO" id="GO:0016020">
    <property type="term" value="C:membrane"/>
    <property type="evidence" value="ECO:0007669"/>
    <property type="project" value="TreeGrafter"/>
</dbReference>
<dbReference type="EMBL" id="CP001742">
    <property type="protein sequence ID" value="ADL19819.1"/>
    <property type="molecule type" value="Genomic_DNA"/>
</dbReference>
<dbReference type="InParanoid" id="D9PZ32"/>
<accession>D9PZ32</accession>
<dbReference type="InterPro" id="IPR001296">
    <property type="entry name" value="Glyco_trans_1"/>
</dbReference>
<dbReference type="RefSeq" id="WP_013267331.1">
    <property type="nucleotide sequence ID" value="NC_014374.1"/>
</dbReference>
<evidence type="ECO:0000259" key="1">
    <source>
        <dbReference type="Pfam" id="PF00534"/>
    </source>
</evidence>
<dbReference type="OrthoDB" id="132546at2157"/>
<keyword evidence="2" id="KW-0808">Transferase</keyword>
<keyword evidence="3" id="KW-1185">Reference proteome</keyword>
<dbReference type="SUPFAM" id="SSF53756">
    <property type="entry name" value="UDP-Glycosyltransferase/glycogen phosphorylase"/>
    <property type="match status" value="1"/>
</dbReference>
<dbReference type="HOGENOM" id="CLU_017896_3_0_2"/>
<reference evidence="2 3" key="1">
    <citation type="journal article" date="2010" name="Appl. Environ. Microbiol.">
        <title>The genome sequence of the crenarchaeon Acidilobus saccharovorans supports a new order, Acidilobales, and suggests an important ecological role in terrestrial acidic hot springs.</title>
        <authorList>
            <person name="Mardanov A.V."/>
            <person name="Svetlitchnyi V.A."/>
            <person name="Beletsky A.V."/>
            <person name="Prokofeva M.I."/>
            <person name="Bonch-Osmolovskaya E.A."/>
            <person name="Ravin N.V."/>
            <person name="Skryabin K.G."/>
        </authorList>
    </citation>
    <scope>NUCLEOTIDE SEQUENCE [LARGE SCALE GENOMIC DNA]</scope>
    <source>
        <strain evidence="3">DSM 16705 / JCM 18335 / VKM B-2471 / 345-15</strain>
    </source>
</reference>
<dbReference type="GO" id="GO:0006487">
    <property type="term" value="P:protein N-linked glycosylation"/>
    <property type="evidence" value="ECO:0007669"/>
    <property type="project" value="TreeGrafter"/>
</dbReference>
<dbReference type="Proteomes" id="UP000000346">
    <property type="component" value="Chromosome"/>
</dbReference>
<dbReference type="STRING" id="666510.ASAC_1414"/>
<dbReference type="Pfam" id="PF00534">
    <property type="entry name" value="Glycos_transf_1"/>
    <property type="match status" value="1"/>
</dbReference>
<dbReference type="AlphaFoldDB" id="D9PZ32"/>
<gene>
    <name evidence="2" type="ordered locus">ASAC_1414</name>
</gene>
<protein>
    <submittedName>
        <fullName evidence="2">Glycosyl transferase, group 1</fullName>
    </submittedName>
</protein>
<dbReference type="GeneID" id="9499671"/>
<dbReference type="CDD" id="cd03801">
    <property type="entry name" value="GT4_PimA-like"/>
    <property type="match status" value="1"/>
</dbReference>
<dbReference type="PANTHER" id="PTHR45919:SF1">
    <property type="entry name" value="GDP-MAN:MAN(3)GLCNAC(2)-PP-DOL ALPHA-1,2-MANNOSYLTRANSFERASE"/>
    <property type="match status" value="1"/>
</dbReference>
<dbReference type="FunCoup" id="D9PZ32">
    <property type="interactions" value="77"/>
</dbReference>
<dbReference type="KEGG" id="asc:ASAC_1414"/>